<dbReference type="OrthoDB" id="536881at2759"/>
<name>A0A8H7TJU6_9HELO</name>
<evidence type="ECO:0000313" key="4">
    <source>
        <dbReference type="Proteomes" id="UP000664132"/>
    </source>
</evidence>
<dbReference type="EMBL" id="JAFJYH010000091">
    <property type="protein sequence ID" value="KAG4420113.1"/>
    <property type="molecule type" value="Genomic_DNA"/>
</dbReference>
<feature type="compositionally biased region" description="Low complexity" evidence="1">
    <location>
        <begin position="260"/>
        <end position="280"/>
    </location>
</feature>
<dbReference type="AlphaFoldDB" id="A0A8H7TJU6"/>
<comment type="caution">
    <text evidence="3">The sequence shown here is derived from an EMBL/GenBank/DDBJ whole genome shotgun (WGS) entry which is preliminary data.</text>
</comment>
<evidence type="ECO:0000313" key="3">
    <source>
        <dbReference type="EMBL" id="KAG4420113.1"/>
    </source>
</evidence>
<accession>A0A8H7TJU6</accession>
<gene>
    <name evidence="3" type="ORF">IFR04_006772</name>
</gene>
<keyword evidence="2" id="KW-0732">Signal</keyword>
<feature type="signal peptide" evidence="2">
    <location>
        <begin position="1"/>
        <end position="21"/>
    </location>
</feature>
<organism evidence="3 4">
    <name type="scientific">Cadophora malorum</name>
    <dbReference type="NCBI Taxonomy" id="108018"/>
    <lineage>
        <taxon>Eukaryota</taxon>
        <taxon>Fungi</taxon>
        <taxon>Dikarya</taxon>
        <taxon>Ascomycota</taxon>
        <taxon>Pezizomycotina</taxon>
        <taxon>Leotiomycetes</taxon>
        <taxon>Helotiales</taxon>
        <taxon>Ploettnerulaceae</taxon>
        <taxon>Cadophora</taxon>
    </lineage>
</organism>
<sequence>MVSSRSLLVGAVLAIVKSVYAQSEEVLSCDDYLVKIDNSTGLSFYSTCTSIDAMVGPSHTFSGTFDLPGVKSIAQFSAGYLGPKLRGSERVDDRVTTVSMPDLVNTTFRGVLFGYLDNLTSVDFPKLETITGDLVLIGNYETKTLSLPALSNVTGGGLIDGPFDSYVLFLPYPKPKPIIPTYVRPHRISLPSLKSIGYLIVKSTGDIDCVALGKNLSSLIFTPKEYDSGVGFTCWTPDKQNRYNSSDVAGSSGGSGSGNGSPTATGTAAAETSSDTSEARSLMRRRGVGTMIGLVGFAGLVGMLL</sequence>
<protein>
    <submittedName>
        <fullName evidence="3">Uncharacterized protein</fullName>
    </submittedName>
</protein>
<keyword evidence="4" id="KW-1185">Reference proteome</keyword>
<reference evidence="3" key="1">
    <citation type="submission" date="2021-02" db="EMBL/GenBank/DDBJ databases">
        <title>Genome sequence Cadophora malorum strain M34.</title>
        <authorList>
            <person name="Stefanovic E."/>
            <person name="Vu D."/>
            <person name="Scully C."/>
            <person name="Dijksterhuis J."/>
            <person name="Roader J."/>
            <person name="Houbraken J."/>
        </authorList>
    </citation>
    <scope>NUCLEOTIDE SEQUENCE</scope>
    <source>
        <strain evidence="3">M34</strain>
    </source>
</reference>
<evidence type="ECO:0000256" key="1">
    <source>
        <dbReference type="SAM" id="MobiDB-lite"/>
    </source>
</evidence>
<feature type="chain" id="PRO_5034851982" evidence="2">
    <location>
        <begin position="22"/>
        <end position="305"/>
    </location>
</feature>
<dbReference type="Proteomes" id="UP000664132">
    <property type="component" value="Unassembled WGS sequence"/>
</dbReference>
<evidence type="ECO:0000256" key="2">
    <source>
        <dbReference type="SAM" id="SignalP"/>
    </source>
</evidence>
<proteinExistence type="predicted"/>
<feature type="region of interest" description="Disordered" evidence="1">
    <location>
        <begin position="245"/>
        <end position="280"/>
    </location>
</feature>